<evidence type="ECO:0000313" key="7">
    <source>
        <dbReference type="Proteomes" id="UP000070255"/>
    </source>
</evidence>
<dbReference type="Proteomes" id="UP000070255">
    <property type="component" value="Unassembled WGS sequence"/>
</dbReference>
<dbReference type="Gene3D" id="3.40.50.300">
    <property type="entry name" value="P-loop containing nucleotide triphosphate hydrolases"/>
    <property type="match status" value="1"/>
</dbReference>
<dbReference type="InterPro" id="IPR027417">
    <property type="entry name" value="P-loop_NTPase"/>
</dbReference>
<dbReference type="PANTHER" id="PTHR30258:SF1">
    <property type="entry name" value="PROTEIN TRANSPORT PROTEIN HOFB HOMOLOG"/>
    <property type="match status" value="1"/>
</dbReference>
<dbReference type="PROSITE" id="PS00662">
    <property type="entry name" value="T2SP_E"/>
    <property type="match status" value="1"/>
</dbReference>
<keyword evidence="2" id="KW-0547">Nucleotide-binding</keyword>
<dbReference type="CDD" id="cd01129">
    <property type="entry name" value="PulE-GspE-like"/>
    <property type="match status" value="1"/>
</dbReference>
<comment type="caution">
    <text evidence="6">The sequence shown here is derived from an EMBL/GenBank/DDBJ whole genome shotgun (WGS) entry which is preliminary data.</text>
</comment>
<dbReference type="SUPFAM" id="SSF52540">
    <property type="entry name" value="P-loop containing nucleoside triphosphate hydrolases"/>
    <property type="match status" value="1"/>
</dbReference>
<accession>A0ABR5TAB9</accession>
<comment type="similarity">
    <text evidence="1">Belongs to the GSP E family.</text>
</comment>
<evidence type="ECO:0000256" key="2">
    <source>
        <dbReference type="ARBA" id="ARBA00022741"/>
    </source>
</evidence>
<dbReference type="SMART" id="SM00382">
    <property type="entry name" value="AAA"/>
    <property type="match status" value="1"/>
</dbReference>
<dbReference type="Pfam" id="PF00437">
    <property type="entry name" value="T2SSE"/>
    <property type="match status" value="1"/>
</dbReference>
<evidence type="ECO:0000256" key="3">
    <source>
        <dbReference type="ARBA" id="ARBA00022840"/>
    </source>
</evidence>
<evidence type="ECO:0000259" key="5">
    <source>
        <dbReference type="PROSITE" id="PS00662"/>
    </source>
</evidence>
<dbReference type="InterPro" id="IPR001482">
    <property type="entry name" value="T2SS/T4SS_dom"/>
</dbReference>
<evidence type="ECO:0000313" key="6">
    <source>
        <dbReference type="EMBL" id="KWZ41913.1"/>
    </source>
</evidence>
<feature type="compositionally biased region" description="Low complexity" evidence="4">
    <location>
        <begin position="9"/>
        <end position="29"/>
    </location>
</feature>
<dbReference type="PANTHER" id="PTHR30258">
    <property type="entry name" value="TYPE II SECRETION SYSTEM PROTEIN GSPE-RELATED"/>
    <property type="match status" value="1"/>
</dbReference>
<keyword evidence="3" id="KW-0067">ATP-binding</keyword>
<feature type="region of interest" description="Disordered" evidence="4">
    <location>
        <begin position="1"/>
        <end position="33"/>
    </location>
</feature>
<feature type="domain" description="Bacterial type II secretion system protein E" evidence="5">
    <location>
        <begin position="241"/>
        <end position="255"/>
    </location>
</feature>
<evidence type="ECO:0000256" key="1">
    <source>
        <dbReference type="ARBA" id="ARBA00006611"/>
    </source>
</evidence>
<keyword evidence="7" id="KW-1185">Reference proteome</keyword>
<dbReference type="Gene3D" id="3.30.450.90">
    <property type="match status" value="1"/>
</dbReference>
<gene>
    <name evidence="6" type="ORF">WS72_02810</name>
</gene>
<organism evidence="6 7">
    <name type="scientific">Burkholderia savannae</name>
    <dbReference type="NCBI Taxonomy" id="1637837"/>
    <lineage>
        <taxon>Bacteria</taxon>
        <taxon>Pseudomonadati</taxon>
        <taxon>Pseudomonadota</taxon>
        <taxon>Betaproteobacteria</taxon>
        <taxon>Burkholderiales</taxon>
        <taxon>Burkholderiaceae</taxon>
        <taxon>Burkholderia</taxon>
        <taxon>pseudomallei group</taxon>
    </lineage>
</organism>
<proteinExistence type="inferred from homology"/>
<sequence length="425" mass="44928">MSATPPNPSFSSAWPAAALPPAASAPPRARTAELADDAPAVGVVADMLRAAHERDASDIHVEPGESGWRVRLRIDGVLHEFARPPAHLRDACVTRIKVLARMDIAERRVPQDGRLRLALAPGRAGDYRVSSLPTLHGEKLVLRRLETLPDNLSLAKLGFDAAQARSVEAAIGAPHGLVLVTGPTGSGKTLSLYCFLQMLNDVSRNICTVEDPAEIELDGINQVGVREKAGLTFAVALRAFLRQDPDVIMVGEIRDAETADVALKAAQTGHLVLSTLHTNDAPAAVARLLDIGVAPYNLAAALRLVTAQRLVRRLCPACRTPSGAPLDALRAAGLDAATLHAGWRPYEAAGCAACHGIGYRGRIGVHQVMPLSDAQRDLIVARASSAELARQARTEGMTSLRDAALARVRDGTSSLDEALGTTEAA</sequence>
<dbReference type="InterPro" id="IPR003593">
    <property type="entry name" value="AAA+_ATPase"/>
</dbReference>
<dbReference type="EMBL" id="LNJQ01000001">
    <property type="protein sequence ID" value="KWZ41913.1"/>
    <property type="molecule type" value="Genomic_DNA"/>
</dbReference>
<name>A0ABR5TAB9_9BURK</name>
<protein>
    <submittedName>
        <fullName evidence="6">Type II secretion system protein E</fullName>
    </submittedName>
</protein>
<reference evidence="6 7" key="1">
    <citation type="submission" date="2015-11" db="EMBL/GenBank/DDBJ databases">
        <authorList>
            <person name="Sahl J."/>
            <person name="Wagner D."/>
            <person name="Keim P."/>
        </authorList>
    </citation>
    <scope>NUCLEOTIDE SEQUENCE [LARGE SCALE GENOMIC DNA]</scope>
    <source>
        <strain evidence="6 7">BDU18</strain>
    </source>
</reference>
<dbReference type="RefSeq" id="WP_060821512.1">
    <property type="nucleotide sequence ID" value="NZ_LNJQ01000001.1"/>
</dbReference>
<evidence type="ECO:0000256" key="4">
    <source>
        <dbReference type="SAM" id="MobiDB-lite"/>
    </source>
</evidence>